<feature type="transmembrane region" description="Helical" evidence="2">
    <location>
        <begin position="192"/>
        <end position="213"/>
    </location>
</feature>
<evidence type="ECO:0000256" key="1">
    <source>
        <dbReference type="SAM" id="MobiDB-lite"/>
    </source>
</evidence>
<keyword evidence="2" id="KW-0812">Transmembrane</keyword>
<comment type="caution">
    <text evidence="4">The sequence shown here is derived from an EMBL/GenBank/DDBJ whole genome shotgun (WGS) entry which is preliminary data.</text>
</comment>
<dbReference type="Gene3D" id="1.25.40.590">
    <property type="entry name" value="Type IV / VI secretion system, DotU"/>
    <property type="match status" value="1"/>
</dbReference>
<dbReference type="RefSeq" id="WP_340344423.1">
    <property type="nucleotide sequence ID" value="NZ_JBBKZT010000010.1"/>
</dbReference>
<sequence>MSRHRLLDFFHPLFSLGLELEAAIRAGQAEPPVEEPHAQALGLLERARAQAIAAGQPADRVESASFALVAWLDEILARRPAWHARMPPLQLRLFNSNNAHTEFFHHLSSLQAEDDELREVYWHVMANGFRGQYYFENGDSGELGKLKALHARQLGTPPLVLGELAQEHITPQPYASPDPPGPSKPEQRERTMLRTGLALALLLPLVMLLWLFLARAPQVPTTLAQRVDSRLQTFTCADLQSTVTDSGMAEVRGFVSHRDDPERVRHEVASVPGVKSTRIELALRVWPYCEVVAMLKPYQMRNREKQWGLTVFSKTARNGQLREGDPVLLQLTQPNYDGYVWVDYFTADGSVLHFNAGLSPRRRAAAERFEIGADVPASWLVSPPFGTVLVTVLASPTPFSENIDRPPFEMASDYLLRLRESLSLHKDPERLIAEFEFLQTTER</sequence>
<gene>
    <name evidence="4" type="ORF">WKW82_21760</name>
</gene>
<organism evidence="4 5">
    <name type="scientific">Variovorax rhizosphaerae</name>
    <dbReference type="NCBI Taxonomy" id="1836200"/>
    <lineage>
        <taxon>Bacteria</taxon>
        <taxon>Pseudomonadati</taxon>
        <taxon>Pseudomonadota</taxon>
        <taxon>Betaproteobacteria</taxon>
        <taxon>Burkholderiales</taxon>
        <taxon>Comamonadaceae</taxon>
        <taxon>Variovorax</taxon>
    </lineage>
</organism>
<dbReference type="InterPro" id="IPR017732">
    <property type="entry name" value="T4/T6SS_DotU"/>
</dbReference>
<name>A0ABU8WPG4_9BURK</name>
<evidence type="ECO:0000313" key="4">
    <source>
        <dbReference type="EMBL" id="MEJ8849294.1"/>
    </source>
</evidence>
<feature type="region of interest" description="Disordered" evidence="1">
    <location>
        <begin position="170"/>
        <end position="190"/>
    </location>
</feature>
<dbReference type="Proteomes" id="UP001385892">
    <property type="component" value="Unassembled WGS sequence"/>
</dbReference>
<feature type="domain" description="Type IV / VI secretion system DotU" evidence="3">
    <location>
        <begin position="6"/>
        <end position="213"/>
    </location>
</feature>
<dbReference type="Pfam" id="PF09850">
    <property type="entry name" value="DotU"/>
    <property type="match status" value="1"/>
</dbReference>
<reference evidence="4 5" key="1">
    <citation type="submission" date="2024-03" db="EMBL/GenBank/DDBJ databases">
        <title>Novel species of the genus Variovorax.</title>
        <authorList>
            <person name="Liu Q."/>
            <person name="Xin Y.-H."/>
        </authorList>
    </citation>
    <scope>NUCLEOTIDE SEQUENCE [LARGE SCALE GENOMIC DNA]</scope>
    <source>
        <strain evidence="4 5">KACC 18900</strain>
    </source>
</reference>
<proteinExistence type="predicted"/>
<dbReference type="EMBL" id="JBBKZT010000010">
    <property type="protein sequence ID" value="MEJ8849294.1"/>
    <property type="molecule type" value="Genomic_DNA"/>
</dbReference>
<dbReference type="PANTHER" id="PTHR38033">
    <property type="entry name" value="MEMBRANE PROTEIN-RELATED"/>
    <property type="match status" value="1"/>
</dbReference>
<keyword evidence="5" id="KW-1185">Reference proteome</keyword>
<keyword evidence="2" id="KW-0472">Membrane</keyword>
<dbReference type="InterPro" id="IPR038522">
    <property type="entry name" value="T4/T6SS_DotU_sf"/>
</dbReference>
<dbReference type="PANTHER" id="PTHR38033:SF1">
    <property type="entry name" value="DOTU FAMILY TYPE IV_VI SECRETION SYSTEM PROTEIN"/>
    <property type="match status" value="1"/>
</dbReference>
<evidence type="ECO:0000256" key="2">
    <source>
        <dbReference type="SAM" id="Phobius"/>
    </source>
</evidence>
<evidence type="ECO:0000259" key="3">
    <source>
        <dbReference type="Pfam" id="PF09850"/>
    </source>
</evidence>
<accession>A0ABU8WPG4</accession>
<keyword evidence="2" id="KW-1133">Transmembrane helix</keyword>
<feature type="compositionally biased region" description="Pro residues" evidence="1">
    <location>
        <begin position="174"/>
        <end position="183"/>
    </location>
</feature>
<protein>
    <submittedName>
        <fullName evidence="4">DotU family type IV/VI secretion system protein</fullName>
    </submittedName>
</protein>
<evidence type="ECO:0000313" key="5">
    <source>
        <dbReference type="Proteomes" id="UP001385892"/>
    </source>
</evidence>